<dbReference type="InterPro" id="IPR013783">
    <property type="entry name" value="Ig-like_fold"/>
</dbReference>
<feature type="domain" description="Peptidase S53" evidence="7">
    <location>
        <begin position="102"/>
        <end position="544"/>
    </location>
</feature>
<dbReference type="Pfam" id="PF18911">
    <property type="entry name" value="PKD_4"/>
    <property type="match status" value="2"/>
</dbReference>
<protein>
    <submittedName>
        <fullName evidence="8">PKD domain-containing protein</fullName>
    </submittedName>
</protein>
<dbReference type="Gene3D" id="3.40.50.200">
    <property type="entry name" value="Peptidase S8/S53 domain"/>
    <property type="match status" value="1"/>
</dbReference>
<dbReference type="SUPFAM" id="SSF49299">
    <property type="entry name" value="PKD domain"/>
    <property type="match status" value="2"/>
</dbReference>
<dbReference type="InterPro" id="IPR030400">
    <property type="entry name" value="Sedolisin_dom"/>
</dbReference>
<dbReference type="PANTHER" id="PTHR14218">
    <property type="entry name" value="PROTEASE S8 TRIPEPTIDYL PEPTIDASE I CLN2"/>
    <property type="match status" value="1"/>
</dbReference>
<dbReference type="Gene3D" id="2.60.40.10">
    <property type="entry name" value="Immunoglobulins"/>
    <property type="match status" value="2"/>
</dbReference>
<feature type="domain" description="PKD" evidence="6">
    <location>
        <begin position="571"/>
        <end position="623"/>
    </location>
</feature>
<dbReference type="InterPro" id="IPR022409">
    <property type="entry name" value="PKD/Chitinase_dom"/>
</dbReference>
<organism evidence="8 9">
    <name type="scientific">Jatrophihabitans cynanchi</name>
    <dbReference type="NCBI Taxonomy" id="2944128"/>
    <lineage>
        <taxon>Bacteria</taxon>
        <taxon>Bacillati</taxon>
        <taxon>Actinomycetota</taxon>
        <taxon>Actinomycetes</taxon>
        <taxon>Jatrophihabitantales</taxon>
        <taxon>Jatrophihabitantaceae</taxon>
        <taxon>Jatrophihabitans</taxon>
    </lineage>
</organism>
<evidence type="ECO:0000256" key="3">
    <source>
        <dbReference type="ARBA" id="ARBA00022825"/>
    </source>
</evidence>
<feature type="chain" id="PRO_5046644139" evidence="5">
    <location>
        <begin position="19"/>
        <end position="711"/>
    </location>
</feature>
<dbReference type="CDD" id="cd00146">
    <property type="entry name" value="PKD"/>
    <property type="match status" value="2"/>
</dbReference>
<evidence type="ECO:0000256" key="4">
    <source>
        <dbReference type="SAM" id="MobiDB-lite"/>
    </source>
</evidence>
<name>A0ABY7K3S2_9ACTN</name>
<keyword evidence="9" id="KW-1185">Reference proteome</keyword>
<reference evidence="8" key="1">
    <citation type="submission" date="2022-05" db="EMBL/GenBank/DDBJ databases">
        <title>Jatrophihabitans sp. SB3-54 whole genome sequence.</title>
        <authorList>
            <person name="Suh M.K."/>
            <person name="Eom M.K."/>
            <person name="Kim J.S."/>
            <person name="Kim H.S."/>
            <person name="Do H.E."/>
            <person name="Shin Y.K."/>
            <person name="Lee J.-S."/>
        </authorList>
    </citation>
    <scope>NUCLEOTIDE SEQUENCE</scope>
    <source>
        <strain evidence="8">SB3-54</strain>
    </source>
</reference>
<dbReference type="PROSITE" id="PS00138">
    <property type="entry name" value="SUBTILASE_SER"/>
    <property type="match status" value="1"/>
</dbReference>
<evidence type="ECO:0000313" key="8">
    <source>
        <dbReference type="EMBL" id="WAX58558.1"/>
    </source>
</evidence>
<evidence type="ECO:0000256" key="1">
    <source>
        <dbReference type="ARBA" id="ARBA00022670"/>
    </source>
</evidence>
<sequence length="711" mass="74057">MVTAVLAVVLGSAVPAAAATGTTKLGTAATLAAGHPLTEPAPRPQAAATGTVHYARIAPLCGQPKPGESACFGLKRVPVPASTPHAIRYVVPDSVQTGPSGGFTPDDLSTAYQVNPSAATGQTVAIVDAFDDPYALTELNAFDRYYGFPAETSTSFRKVNQAGARSPLPTADSGWAGEIALDIEAVRGMCRKCKILLVEASTPNNANLATAVNSAVRLGARIVSNSYGGPEAGGSPSIQAAYQHPGVVITASTGDHGWYNWDFANDVPGGGSTSPDAGASDDMPNTPAAYPSVVAVAGTGLELNPDGSRNQEWVWNDNGADDQNGMCCGFWFGGQGASGGGCSLRYNAMSFQAAASGYAATGCKGKRMTGDVAALADPATGFDYYSQYGGGNHWGTIGGTSLASPLVAAMWALAGGSGGVAYPAQNLYDNYRFHPTSTYDVQTGGNGWCAGDDTTSCSTALQDETAPSTGNPNNLQNGSTQHDAENPPQGQGWAGLLDCSYPHDGSEQSGQPISGECNALTGYDGASGVGTPRGLQVFRSTQPAVAVSHPSVMKLRVNEAFGSRITEPAPGATITSRTWTYGDGTAATTSNVHAFRNAGTFTVRLTIRDSYGRTASGSTRITVGRALSVQFHGRTRVHRNHTYRFTAYGSRDINTGGRIVRVTWNFGDHHRATGSAVKHRYSRTGRYTITETAWDNTGVHTTRRVRVRVVR</sequence>
<dbReference type="InterPro" id="IPR050819">
    <property type="entry name" value="Tripeptidyl-peptidase_I"/>
</dbReference>
<gene>
    <name evidence="8" type="ORF">M6B22_07280</name>
</gene>
<dbReference type="EMBL" id="CP097463">
    <property type="protein sequence ID" value="WAX58558.1"/>
    <property type="molecule type" value="Genomic_DNA"/>
</dbReference>
<evidence type="ECO:0000259" key="6">
    <source>
        <dbReference type="PROSITE" id="PS50093"/>
    </source>
</evidence>
<proteinExistence type="predicted"/>
<dbReference type="InterPro" id="IPR023828">
    <property type="entry name" value="Peptidase_S8_Ser-AS"/>
</dbReference>
<dbReference type="SMART" id="SM00089">
    <property type="entry name" value="PKD"/>
    <property type="match status" value="2"/>
</dbReference>
<dbReference type="Proteomes" id="UP001164693">
    <property type="component" value="Chromosome"/>
</dbReference>
<dbReference type="InterPro" id="IPR035986">
    <property type="entry name" value="PKD_dom_sf"/>
</dbReference>
<feature type="compositionally biased region" description="Polar residues" evidence="4">
    <location>
        <begin position="460"/>
        <end position="481"/>
    </location>
</feature>
<keyword evidence="2" id="KW-0378">Hydrolase</keyword>
<keyword evidence="3" id="KW-0720">Serine protease</keyword>
<keyword evidence="1" id="KW-0645">Protease</keyword>
<dbReference type="PROSITE" id="PS51695">
    <property type="entry name" value="SEDOLISIN"/>
    <property type="match status" value="1"/>
</dbReference>
<accession>A0ABY7K3S2</accession>
<dbReference type="PROSITE" id="PS50093">
    <property type="entry name" value="PKD"/>
    <property type="match status" value="2"/>
</dbReference>
<evidence type="ECO:0000256" key="2">
    <source>
        <dbReference type="ARBA" id="ARBA00022801"/>
    </source>
</evidence>
<dbReference type="RefSeq" id="WP_269445097.1">
    <property type="nucleotide sequence ID" value="NZ_CP097463.1"/>
</dbReference>
<feature type="region of interest" description="Disordered" evidence="4">
    <location>
        <begin position="460"/>
        <end position="512"/>
    </location>
</feature>
<dbReference type="PANTHER" id="PTHR14218:SF15">
    <property type="entry name" value="TRIPEPTIDYL-PEPTIDASE 1"/>
    <property type="match status" value="1"/>
</dbReference>
<keyword evidence="5" id="KW-0732">Signal</keyword>
<feature type="domain" description="PKD" evidence="6">
    <location>
        <begin position="654"/>
        <end position="711"/>
    </location>
</feature>
<evidence type="ECO:0000256" key="5">
    <source>
        <dbReference type="SAM" id="SignalP"/>
    </source>
</evidence>
<dbReference type="InterPro" id="IPR036852">
    <property type="entry name" value="Peptidase_S8/S53_dom_sf"/>
</dbReference>
<evidence type="ECO:0000313" key="9">
    <source>
        <dbReference type="Proteomes" id="UP001164693"/>
    </source>
</evidence>
<dbReference type="SUPFAM" id="SSF52743">
    <property type="entry name" value="Subtilisin-like"/>
    <property type="match status" value="1"/>
</dbReference>
<evidence type="ECO:0000259" key="7">
    <source>
        <dbReference type="PROSITE" id="PS51695"/>
    </source>
</evidence>
<feature type="signal peptide" evidence="5">
    <location>
        <begin position="1"/>
        <end position="18"/>
    </location>
</feature>
<dbReference type="InterPro" id="IPR000601">
    <property type="entry name" value="PKD_dom"/>
</dbReference>